<dbReference type="InterPro" id="IPR054566">
    <property type="entry name" value="ManC/GMP-like_b-helix"/>
</dbReference>
<evidence type="ECO:0000256" key="7">
    <source>
        <dbReference type="ARBA" id="ARBA00047343"/>
    </source>
</evidence>
<dbReference type="EMBL" id="LHUR01000012">
    <property type="protein sequence ID" value="KOA20583.1"/>
    <property type="molecule type" value="Genomic_DNA"/>
</dbReference>
<dbReference type="PANTHER" id="PTHR46390">
    <property type="entry name" value="MANNOSE-1-PHOSPHATE GUANYLYLTRANSFERASE"/>
    <property type="match status" value="1"/>
</dbReference>
<dbReference type="GO" id="GO:0004475">
    <property type="term" value="F:mannose-1-phosphate guanylyltransferase (GTP) activity"/>
    <property type="evidence" value="ECO:0007669"/>
    <property type="project" value="UniProtKB-EC"/>
</dbReference>
<name>A0A0L6ZCN8_9CLOT</name>
<keyword evidence="5" id="KW-0547">Nucleotide-binding</keyword>
<evidence type="ECO:0000256" key="1">
    <source>
        <dbReference type="ARBA" id="ARBA00006115"/>
    </source>
</evidence>
<evidence type="ECO:0000256" key="6">
    <source>
        <dbReference type="ARBA" id="ARBA00023134"/>
    </source>
</evidence>
<dbReference type="Pfam" id="PF00483">
    <property type="entry name" value="NTP_transferase"/>
    <property type="match status" value="1"/>
</dbReference>
<dbReference type="GO" id="GO:0009298">
    <property type="term" value="P:GDP-mannose biosynthetic process"/>
    <property type="evidence" value="ECO:0007669"/>
    <property type="project" value="TreeGrafter"/>
</dbReference>
<evidence type="ECO:0000313" key="11">
    <source>
        <dbReference type="Proteomes" id="UP000037043"/>
    </source>
</evidence>
<dbReference type="EC" id="2.7.7.13" evidence="2"/>
<keyword evidence="11" id="KW-1185">Reference proteome</keyword>
<evidence type="ECO:0000259" key="8">
    <source>
        <dbReference type="Pfam" id="PF00483"/>
    </source>
</evidence>
<comment type="caution">
    <text evidence="10">The sequence shown here is derived from an EMBL/GenBank/DDBJ whole genome shotgun (WGS) entry which is preliminary data.</text>
</comment>
<dbReference type="RefSeq" id="WP_052220319.1">
    <property type="nucleotide sequence ID" value="NZ_LHUR01000012.1"/>
</dbReference>
<reference evidence="11" key="1">
    <citation type="submission" date="2015-08" db="EMBL/GenBank/DDBJ databases">
        <title>Genome sequence of the strict anaerobe Clostridium homopropionicum LuHBu1 (DSM 5847T).</title>
        <authorList>
            <person name="Poehlein A."/>
            <person name="Beck M."/>
            <person name="Schiel-Bengelsdorf B."/>
            <person name="Bengelsdorf F.R."/>
            <person name="Daniel R."/>
            <person name="Duerre P."/>
        </authorList>
    </citation>
    <scope>NUCLEOTIDE SEQUENCE [LARGE SCALE GENOMIC DNA]</scope>
    <source>
        <strain evidence="11">DSM 5847</strain>
    </source>
</reference>
<evidence type="ECO:0000313" key="10">
    <source>
        <dbReference type="EMBL" id="KOA20583.1"/>
    </source>
</evidence>
<dbReference type="InterPro" id="IPR029044">
    <property type="entry name" value="Nucleotide-diphossugar_trans"/>
</dbReference>
<dbReference type="InterPro" id="IPR005835">
    <property type="entry name" value="NTP_transferase_dom"/>
</dbReference>
<dbReference type="SUPFAM" id="SSF159283">
    <property type="entry name" value="Guanosine diphospho-D-mannose pyrophosphorylase/mannose-6-phosphate isomerase linker domain"/>
    <property type="match status" value="1"/>
</dbReference>
<evidence type="ECO:0000256" key="2">
    <source>
        <dbReference type="ARBA" id="ARBA00012387"/>
    </source>
</evidence>
<feature type="domain" description="Nucleotidyl transferase" evidence="8">
    <location>
        <begin position="4"/>
        <end position="287"/>
    </location>
</feature>
<evidence type="ECO:0000256" key="4">
    <source>
        <dbReference type="ARBA" id="ARBA00022695"/>
    </source>
</evidence>
<dbReference type="STRING" id="36844.SAMN04488501_103278"/>
<proteinExistence type="inferred from homology"/>
<evidence type="ECO:0000259" key="9">
    <source>
        <dbReference type="Pfam" id="PF22640"/>
    </source>
</evidence>
<sequence>MLCALIMAGGKGTRFWPLSTEEKPKQFLKLLSEDTMIQMTVKRLEKLIPINRIFVVTAKQYVSLVEDQLPMLPKRNIIVEPVGKNTAPCIALSAFVIDKYYKDATIAVLPSDHLISSDDKFINTLSSAYEFVEKENEAIVTLGMRPDRPETGYGYIKYTTKACDIGNCEIRSVEQFVEKPNAEKAEEYLKNGHYLWNGGMFVWKTCTILNLTNQYLNSTYNVLSEIAATSEEEFNEVLERKYHEVEEISVDYGIMENAKSIYVIPSDFGWDDIGTWYALERYREKDENNNISVGDVKQIDSSNNIVVGNNKPIIITGMSDVFVVESDNVIFIGKRESIENIKEIREMYNEK</sequence>
<dbReference type="Pfam" id="PF22640">
    <property type="entry name" value="ManC_GMP_beta-helix"/>
    <property type="match status" value="1"/>
</dbReference>
<dbReference type="GO" id="GO:0005525">
    <property type="term" value="F:GTP binding"/>
    <property type="evidence" value="ECO:0007669"/>
    <property type="project" value="UniProtKB-KW"/>
</dbReference>
<organism evidence="10 11">
    <name type="scientific">Clostridium homopropionicum DSM 5847</name>
    <dbReference type="NCBI Taxonomy" id="1121318"/>
    <lineage>
        <taxon>Bacteria</taxon>
        <taxon>Bacillati</taxon>
        <taxon>Bacillota</taxon>
        <taxon>Clostridia</taxon>
        <taxon>Eubacteriales</taxon>
        <taxon>Clostridiaceae</taxon>
        <taxon>Clostridium</taxon>
    </lineage>
</organism>
<dbReference type="CDD" id="cd02509">
    <property type="entry name" value="GDP-M1P_Guanylyltransferase"/>
    <property type="match status" value="1"/>
</dbReference>
<dbReference type="Gene3D" id="3.90.550.10">
    <property type="entry name" value="Spore Coat Polysaccharide Biosynthesis Protein SpsA, Chain A"/>
    <property type="match status" value="1"/>
</dbReference>
<dbReference type="InterPro" id="IPR049577">
    <property type="entry name" value="GMPP_N"/>
</dbReference>
<gene>
    <name evidence="10" type="primary">algA</name>
    <name evidence="10" type="ORF">CLHOM_07250</name>
</gene>
<dbReference type="SUPFAM" id="SSF53448">
    <property type="entry name" value="Nucleotide-diphospho-sugar transferases"/>
    <property type="match status" value="1"/>
</dbReference>
<keyword evidence="4" id="KW-0548">Nucleotidyltransferase</keyword>
<dbReference type="Proteomes" id="UP000037043">
    <property type="component" value="Unassembled WGS sequence"/>
</dbReference>
<keyword evidence="3" id="KW-0808">Transferase</keyword>
<comment type="similarity">
    <text evidence="1">Belongs to the mannose-6-phosphate isomerase type 2 family.</text>
</comment>
<dbReference type="PATRIC" id="fig|1121318.3.peg.729"/>
<dbReference type="InterPro" id="IPR051161">
    <property type="entry name" value="Mannose-6P_isomerase_type2"/>
</dbReference>
<evidence type="ECO:0000256" key="5">
    <source>
        <dbReference type="ARBA" id="ARBA00022741"/>
    </source>
</evidence>
<feature type="domain" description="MannoseP isomerase/GMP-like beta-helix" evidence="9">
    <location>
        <begin position="298"/>
        <end position="344"/>
    </location>
</feature>
<keyword evidence="6" id="KW-0342">GTP-binding</keyword>
<dbReference type="PANTHER" id="PTHR46390:SF1">
    <property type="entry name" value="MANNOSE-1-PHOSPHATE GUANYLYLTRANSFERASE"/>
    <property type="match status" value="1"/>
</dbReference>
<comment type="catalytic activity">
    <reaction evidence="7">
        <text>alpha-D-mannose 1-phosphate + GTP + H(+) = GDP-alpha-D-mannose + diphosphate</text>
        <dbReference type="Rhea" id="RHEA:15229"/>
        <dbReference type="ChEBI" id="CHEBI:15378"/>
        <dbReference type="ChEBI" id="CHEBI:33019"/>
        <dbReference type="ChEBI" id="CHEBI:37565"/>
        <dbReference type="ChEBI" id="CHEBI:57527"/>
        <dbReference type="ChEBI" id="CHEBI:58409"/>
        <dbReference type="EC" id="2.7.7.13"/>
    </reaction>
</comment>
<dbReference type="FunFam" id="3.90.550.10:FF:000046">
    <property type="entry name" value="Mannose-1-phosphate guanylyltransferase (GDP)"/>
    <property type="match status" value="1"/>
</dbReference>
<protein>
    <recommendedName>
        <fullName evidence="2">mannose-1-phosphate guanylyltransferase</fullName>
        <ecNumber evidence="2">2.7.7.13</ecNumber>
    </recommendedName>
</protein>
<evidence type="ECO:0000256" key="3">
    <source>
        <dbReference type="ARBA" id="ARBA00022679"/>
    </source>
</evidence>
<dbReference type="AlphaFoldDB" id="A0A0L6ZCN8"/>
<accession>A0A0L6ZCN8</accession>